<evidence type="ECO:0000313" key="3">
    <source>
        <dbReference type="Proteomes" id="UP000186705"/>
    </source>
</evidence>
<sequence length="152" mass="17369">MNELQIFKNDEFGQVRTTIINDEPYFVGKDVAGILGYSNLDKAIRQHVDPEDKQPVYLNNLTAQNGSPTKAIAISESGLYSLIFGSKLEEAKRFKRWNREERNQKRREQNEKNQISRSIQLPQGLGGVASQRRLLFETVHLGTAMVSRQKGY</sequence>
<proteinExistence type="predicted"/>
<organism evidence="2 3">
    <name type="scientific">Dubosiella newyorkensis</name>
    <dbReference type="NCBI Taxonomy" id="1862672"/>
    <lineage>
        <taxon>Bacteria</taxon>
        <taxon>Bacillati</taxon>
        <taxon>Bacillota</taxon>
        <taxon>Erysipelotrichia</taxon>
        <taxon>Erysipelotrichales</taxon>
        <taxon>Erysipelotrichaceae</taxon>
        <taxon>Dubosiella</taxon>
    </lineage>
</organism>
<comment type="caution">
    <text evidence="2">The sequence shown here is derived from an EMBL/GenBank/DDBJ whole genome shotgun (WGS) entry which is preliminary data.</text>
</comment>
<keyword evidence="3" id="KW-1185">Reference proteome</keyword>
<dbReference type="InterPro" id="IPR003497">
    <property type="entry name" value="BRO_N_domain"/>
</dbReference>
<evidence type="ECO:0000313" key="2">
    <source>
        <dbReference type="EMBL" id="OLU46621.1"/>
    </source>
</evidence>
<dbReference type="RefSeq" id="WP_076341270.1">
    <property type="nucleotide sequence ID" value="NZ_JBGNFS010000008.1"/>
</dbReference>
<dbReference type="GeneID" id="78276686"/>
<name>A0A1U7NMW0_9FIRM</name>
<dbReference type="AlphaFoldDB" id="A0A1U7NMW0"/>
<accession>A0A1U7NMW0</accession>
<dbReference type="Pfam" id="PF02498">
    <property type="entry name" value="Bro-N"/>
    <property type="match status" value="1"/>
</dbReference>
<dbReference type="EMBL" id="MPKA01000062">
    <property type="protein sequence ID" value="OLU46621.1"/>
    <property type="molecule type" value="Genomic_DNA"/>
</dbReference>
<dbReference type="STRING" id="1862672.BO225_05470"/>
<feature type="domain" description="Bro-N" evidence="1">
    <location>
        <begin position="1"/>
        <end position="110"/>
    </location>
</feature>
<gene>
    <name evidence="2" type="ORF">BO225_05470</name>
</gene>
<dbReference type="Proteomes" id="UP000186705">
    <property type="component" value="Unassembled WGS sequence"/>
</dbReference>
<dbReference type="SMART" id="SM01040">
    <property type="entry name" value="Bro-N"/>
    <property type="match status" value="1"/>
</dbReference>
<dbReference type="PANTHER" id="PTHR36180">
    <property type="entry name" value="DNA-BINDING PROTEIN-RELATED-RELATED"/>
    <property type="match status" value="1"/>
</dbReference>
<reference evidence="2 3" key="1">
    <citation type="submission" date="2016-11" db="EMBL/GenBank/DDBJ databases">
        <title>Description of two novel members of the family Erysipelotrichaceae: Ileibacterium lipovorans gen. nov., sp. nov. and Dubosiella newyorkensis, gen. nov., sp. nov.</title>
        <authorList>
            <person name="Cox L.M."/>
            <person name="Sohn J."/>
            <person name="Tyrrell K.L."/>
            <person name="Citron D.M."/>
            <person name="Lawson P.A."/>
            <person name="Patel N.B."/>
            <person name="Iizumi T."/>
            <person name="Perez-Perez G.I."/>
            <person name="Goldstein E.J."/>
            <person name="Blaser M.J."/>
        </authorList>
    </citation>
    <scope>NUCLEOTIDE SEQUENCE [LARGE SCALE GENOMIC DNA]</scope>
    <source>
        <strain evidence="2 3">NYU-BL-A4</strain>
    </source>
</reference>
<protein>
    <recommendedName>
        <fullName evidence="1">Bro-N domain-containing protein</fullName>
    </recommendedName>
</protein>
<dbReference type="PROSITE" id="PS51750">
    <property type="entry name" value="BRO_N"/>
    <property type="match status" value="1"/>
</dbReference>
<evidence type="ECO:0000259" key="1">
    <source>
        <dbReference type="PROSITE" id="PS51750"/>
    </source>
</evidence>
<dbReference type="PANTHER" id="PTHR36180:SF2">
    <property type="entry name" value="BRO FAMILY PROTEIN"/>
    <property type="match status" value="1"/>
</dbReference>